<dbReference type="InParanoid" id="I7LUL3"/>
<evidence type="ECO:0000256" key="8">
    <source>
        <dbReference type="ARBA" id="ARBA00022777"/>
    </source>
</evidence>
<dbReference type="CDD" id="cd06223">
    <property type="entry name" value="PRTases_typeI"/>
    <property type="match status" value="1"/>
</dbReference>
<evidence type="ECO:0000256" key="10">
    <source>
        <dbReference type="ARBA" id="ARBA00022842"/>
    </source>
</evidence>
<dbReference type="OrthoDB" id="331929at2759"/>
<evidence type="ECO:0000256" key="3">
    <source>
        <dbReference type="ARBA" id="ARBA00013247"/>
    </source>
</evidence>
<dbReference type="RefSeq" id="XP_001014454.1">
    <property type="nucleotide sequence ID" value="XM_001014454.3"/>
</dbReference>
<evidence type="ECO:0000313" key="13">
    <source>
        <dbReference type="EMBL" id="EAR94209.1"/>
    </source>
</evidence>
<dbReference type="EC" id="2.7.6.1" evidence="3"/>
<organism evidence="13 14">
    <name type="scientific">Tetrahymena thermophila (strain SB210)</name>
    <dbReference type="NCBI Taxonomy" id="312017"/>
    <lineage>
        <taxon>Eukaryota</taxon>
        <taxon>Sar</taxon>
        <taxon>Alveolata</taxon>
        <taxon>Ciliophora</taxon>
        <taxon>Intramacronucleata</taxon>
        <taxon>Oligohymenophorea</taxon>
        <taxon>Hymenostomatida</taxon>
        <taxon>Tetrahymenina</taxon>
        <taxon>Tetrahymenidae</taxon>
        <taxon>Tetrahymena</taxon>
    </lineage>
</organism>
<dbReference type="InterPro" id="IPR029057">
    <property type="entry name" value="PRTase-like"/>
</dbReference>
<dbReference type="GO" id="GO:0006015">
    <property type="term" value="P:5-phosphoribose 1-diphosphate biosynthetic process"/>
    <property type="evidence" value="ECO:0007669"/>
    <property type="project" value="TreeGrafter"/>
</dbReference>
<proteinExistence type="inferred from homology"/>
<gene>
    <name evidence="13" type="ORF">TTHERM_00522760</name>
</gene>
<evidence type="ECO:0000256" key="1">
    <source>
        <dbReference type="ARBA" id="ARBA00004996"/>
    </source>
</evidence>
<comment type="similarity">
    <text evidence="2">Belongs to the ribose-phosphate pyrophosphokinase family.</text>
</comment>
<dbReference type="KEGG" id="tet:TTHERM_00522760"/>
<evidence type="ECO:0000313" key="14">
    <source>
        <dbReference type="Proteomes" id="UP000009168"/>
    </source>
</evidence>
<dbReference type="InterPro" id="IPR000836">
    <property type="entry name" value="PRTase_dom"/>
</dbReference>
<dbReference type="FunFam" id="3.40.50.2020:FF:000007">
    <property type="entry name" value="Ribose-phosphate pyrophosphokinase"/>
    <property type="match status" value="1"/>
</dbReference>
<dbReference type="GeneID" id="7842982"/>
<comment type="pathway">
    <text evidence="1">Metabolic intermediate biosynthesis; 5-phospho-alpha-D-ribose 1-diphosphate biosynthesis; 5-phospho-alpha-D-ribose 1-diphosphate from D-ribose 5-phosphate (route I): step 1/1.</text>
</comment>
<evidence type="ECO:0000259" key="12">
    <source>
        <dbReference type="Pfam" id="PF13793"/>
    </source>
</evidence>
<keyword evidence="8" id="KW-0418">Kinase</keyword>
<evidence type="ECO:0000256" key="6">
    <source>
        <dbReference type="ARBA" id="ARBA00022727"/>
    </source>
</evidence>
<dbReference type="InterPro" id="IPR005946">
    <property type="entry name" value="Rib-P_diPkinase"/>
</dbReference>
<dbReference type="GO" id="GO:0004749">
    <property type="term" value="F:ribose phosphate diphosphokinase activity"/>
    <property type="evidence" value="ECO:0007669"/>
    <property type="project" value="UniProtKB-EC"/>
</dbReference>
<dbReference type="PANTHER" id="PTHR10210:SF32">
    <property type="entry name" value="RIBOSE-PHOSPHATE PYROPHOSPHOKINASE 2"/>
    <property type="match status" value="1"/>
</dbReference>
<dbReference type="Pfam" id="PF14572">
    <property type="entry name" value="Pribosyl_synth"/>
    <property type="match status" value="1"/>
</dbReference>
<evidence type="ECO:0000256" key="2">
    <source>
        <dbReference type="ARBA" id="ARBA00006478"/>
    </source>
</evidence>
<keyword evidence="9" id="KW-0067">ATP-binding</keyword>
<dbReference type="SMART" id="SM01400">
    <property type="entry name" value="Pribosyltran_N"/>
    <property type="match status" value="1"/>
</dbReference>
<dbReference type="STRING" id="312017.I7LUL3"/>
<reference evidence="14" key="1">
    <citation type="journal article" date="2006" name="PLoS Biol.">
        <title>Macronuclear genome sequence of the ciliate Tetrahymena thermophila, a model eukaryote.</title>
        <authorList>
            <person name="Eisen J.A."/>
            <person name="Coyne R.S."/>
            <person name="Wu M."/>
            <person name="Wu D."/>
            <person name="Thiagarajan M."/>
            <person name="Wortman J.R."/>
            <person name="Badger J.H."/>
            <person name="Ren Q."/>
            <person name="Amedeo P."/>
            <person name="Jones K.M."/>
            <person name="Tallon L.J."/>
            <person name="Delcher A.L."/>
            <person name="Salzberg S.L."/>
            <person name="Silva J.C."/>
            <person name="Haas B.J."/>
            <person name="Majoros W.H."/>
            <person name="Farzad M."/>
            <person name="Carlton J.M."/>
            <person name="Smith R.K. Jr."/>
            <person name="Garg J."/>
            <person name="Pearlman R.E."/>
            <person name="Karrer K.M."/>
            <person name="Sun L."/>
            <person name="Manning G."/>
            <person name="Elde N.C."/>
            <person name="Turkewitz A.P."/>
            <person name="Asai D.J."/>
            <person name="Wilkes D.E."/>
            <person name="Wang Y."/>
            <person name="Cai H."/>
            <person name="Collins K."/>
            <person name="Stewart B.A."/>
            <person name="Lee S.R."/>
            <person name="Wilamowska K."/>
            <person name="Weinberg Z."/>
            <person name="Ruzzo W.L."/>
            <person name="Wloga D."/>
            <person name="Gaertig J."/>
            <person name="Frankel J."/>
            <person name="Tsao C.-C."/>
            <person name="Gorovsky M.A."/>
            <person name="Keeling P.J."/>
            <person name="Waller R.F."/>
            <person name="Patron N.J."/>
            <person name="Cherry J.M."/>
            <person name="Stover N.A."/>
            <person name="Krieger C.J."/>
            <person name="del Toro C."/>
            <person name="Ryder H.F."/>
            <person name="Williamson S.C."/>
            <person name="Barbeau R.A."/>
            <person name="Hamilton E.P."/>
            <person name="Orias E."/>
        </authorList>
    </citation>
    <scope>NUCLEOTIDE SEQUENCE [LARGE SCALE GENOMIC DNA]</scope>
    <source>
        <strain evidence="14">SB210</strain>
    </source>
</reference>
<protein>
    <recommendedName>
        <fullName evidence="3">ribose-phosphate diphosphokinase</fullName>
        <ecNumber evidence="3">2.7.6.1</ecNumber>
    </recommendedName>
</protein>
<dbReference type="GO" id="GO:0006164">
    <property type="term" value="P:purine nucleotide biosynthetic process"/>
    <property type="evidence" value="ECO:0007669"/>
    <property type="project" value="TreeGrafter"/>
</dbReference>
<keyword evidence="4" id="KW-0808">Transferase</keyword>
<dbReference type="GO" id="GO:0005737">
    <property type="term" value="C:cytoplasm"/>
    <property type="evidence" value="ECO:0007669"/>
    <property type="project" value="TreeGrafter"/>
</dbReference>
<dbReference type="GO" id="GO:0000287">
    <property type="term" value="F:magnesium ion binding"/>
    <property type="evidence" value="ECO:0007669"/>
    <property type="project" value="InterPro"/>
</dbReference>
<keyword evidence="5" id="KW-0479">Metal-binding</keyword>
<dbReference type="NCBIfam" id="TIGR01251">
    <property type="entry name" value="ribP_PPkin"/>
    <property type="match status" value="1"/>
</dbReference>
<dbReference type="PANTHER" id="PTHR10210">
    <property type="entry name" value="RIBOSE-PHOSPHATE DIPHOSPHOKINASE FAMILY MEMBER"/>
    <property type="match status" value="1"/>
</dbReference>
<evidence type="ECO:0000256" key="4">
    <source>
        <dbReference type="ARBA" id="ARBA00022679"/>
    </source>
</evidence>
<dbReference type="GO" id="GO:0016301">
    <property type="term" value="F:kinase activity"/>
    <property type="evidence" value="ECO:0007669"/>
    <property type="project" value="UniProtKB-KW"/>
</dbReference>
<evidence type="ECO:0000256" key="7">
    <source>
        <dbReference type="ARBA" id="ARBA00022741"/>
    </source>
</evidence>
<dbReference type="eggNOG" id="KOG1448">
    <property type="taxonomic scope" value="Eukaryota"/>
</dbReference>
<evidence type="ECO:0000256" key="5">
    <source>
        <dbReference type="ARBA" id="ARBA00022723"/>
    </source>
</evidence>
<feature type="domain" description="Ribose-phosphate pyrophosphokinase N-terminal" evidence="12">
    <location>
        <begin position="100"/>
        <end position="218"/>
    </location>
</feature>
<dbReference type="Gene3D" id="3.40.50.2020">
    <property type="match status" value="2"/>
</dbReference>
<dbReference type="Proteomes" id="UP000009168">
    <property type="component" value="Unassembled WGS sequence"/>
</dbReference>
<name>I7LUL3_TETTS</name>
<sequence>MFTKIFSKRFFYNFAKKATLPTIAAAGTLGLIYNINKDPFRSINESSQSKHERGEKYKQVQENMLREQEASKNQFSENDIITPTSQLFFSSESSQKSGLLVFTGSGNRELAKEVVSQLDIQLSRISIHKNPESETEIEILDSVRGKRVFVIQSLCQPSINDNIMELYLMCSALKRSGAAKVTCIVPYFAYSRQTSAESDKERRSLNGSDICLMLQTMGCDQVITINYGQIEVKGFFAPRVPILNIDVNEMVVPYLLEKGIENPVLIGAHLRSRNVKRLIGLHKIFNLFDQNPSLGFMIRGNAEKIEYIGEDVKNRDCILFENLIDSGNSLQELSLKLHKDGARRIFWFSPHGLFTDNAQKLIKNSFVEECIVTNTCEEVKPQHPKIQYLSVAKLLAEVISFLHSGHSLDQFRRSRSLLKFYSPPTDHPHNEKIHHQNFNRSQFTFHL</sequence>
<keyword evidence="7" id="KW-0547">Nucleotide-binding</keyword>
<dbReference type="HOGENOM" id="CLU_613242_0_0_1"/>
<dbReference type="EMBL" id="GG662717">
    <property type="protein sequence ID" value="EAR94209.1"/>
    <property type="molecule type" value="Genomic_DNA"/>
</dbReference>
<evidence type="ECO:0000256" key="9">
    <source>
        <dbReference type="ARBA" id="ARBA00022840"/>
    </source>
</evidence>
<keyword evidence="10" id="KW-0460">Magnesium</keyword>
<dbReference type="AlphaFoldDB" id="I7LUL3"/>
<dbReference type="GO" id="GO:0002189">
    <property type="term" value="C:ribose phosphate diphosphokinase complex"/>
    <property type="evidence" value="ECO:0007669"/>
    <property type="project" value="TreeGrafter"/>
</dbReference>
<keyword evidence="6" id="KW-0545">Nucleotide biosynthesis</keyword>
<comment type="catalytic activity">
    <reaction evidence="11">
        <text>D-ribose 5-phosphate + ATP = 5-phospho-alpha-D-ribose 1-diphosphate + AMP + H(+)</text>
        <dbReference type="Rhea" id="RHEA:15609"/>
        <dbReference type="ChEBI" id="CHEBI:15378"/>
        <dbReference type="ChEBI" id="CHEBI:30616"/>
        <dbReference type="ChEBI" id="CHEBI:58017"/>
        <dbReference type="ChEBI" id="CHEBI:78346"/>
        <dbReference type="ChEBI" id="CHEBI:456215"/>
        <dbReference type="EC" id="2.7.6.1"/>
    </reaction>
</comment>
<dbReference type="GO" id="GO:0005524">
    <property type="term" value="F:ATP binding"/>
    <property type="evidence" value="ECO:0007669"/>
    <property type="project" value="UniProtKB-KW"/>
</dbReference>
<evidence type="ECO:0000256" key="11">
    <source>
        <dbReference type="ARBA" id="ARBA00049535"/>
    </source>
</evidence>
<keyword evidence="14" id="KW-1185">Reference proteome</keyword>
<dbReference type="SUPFAM" id="SSF53271">
    <property type="entry name" value="PRTase-like"/>
    <property type="match status" value="2"/>
</dbReference>
<accession>I7LUL3</accession>
<dbReference type="Pfam" id="PF13793">
    <property type="entry name" value="Pribosyltran_N"/>
    <property type="match status" value="1"/>
</dbReference>
<dbReference type="InterPro" id="IPR029099">
    <property type="entry name" value="Pribosyltran_N"/>
</dbReference>
<dbReference type="OMA" id="CTHAGMF"/>